<evidence type="ECO:0000256" key="1">
    <source>
        <dbReference type="ARBA" id="ARBA00022729"/>
    </source>
</evidence>
<dbReference type="Pfam" id="PF12849">
    <property type="entry name" value="PBP_like_2"/>
    <property type="match status" value="1"/>
</dbReference>
<evidence type="ECO:0000313" key="4">
    <source>
        <dbReference type="EMBL" id="CAB4925960.1"/>
    </source>
</evidence>
<sequence>MIRPSRHLTAGLALASALAMAGCGVNSEPEMIQSERVQISAREQQRVQEQESITNRNRALPRRAADQVVLSVPSENSAAARAAQDLTRERSSVNFTTQVQPTDQGFTDICSGRADVLQTSREITDAERAQCSQNGLDVRGAVVIGYATAVLVTENGRDIGGDCLTLAAVKSMLARGSTITNWRQIGFGSQTFSAAAPPATNPATNVVAIKAFQRPVGAVSLNDFRGDLRTFSDYRDLSDFVTSQDRIRALDRETRSYNRSIARQRRRSDIESIRRAEAIAARAVVRQIQAENRERERKKQAVRNPEELERQNASRVRQAKRRARLEQTRKNNAVVNTQTDRFRRDRFGTLFSSGRLGVVPYTFYELNSDVLRPLEIDPRTTPSSKRPDCRFPSQQTIVNRTYPLILPVYLYGDRRVLRTASVRVLLTRLLTENAALTRREDLTGLSNTALINTRRSLGLPQIQESTTTTDGTTTTTTQSQPTVTNATPNLQPGEIPGVNSRGVESP</sequence>
<dbReference type="InterPro" id="IPR050811">
    <property type="entry name" value="Phosphate_ABC_transporter"/>
</dbReference>
<protein>
    <submittedName>
        <fullName evidence="4">Unannotated protein</fullName>
    </submittedName>
</protein>
<dbReference type="InterPro" id="IPR024370">
    <property type="entry name" value="PBP_domain"/>
</dbReference>
<dbReference type="PANTHER" id="PTHR30570">
    <property type="entry name" value="PERIPLASMIC PHOSPHATE BINDING COMPONENT OF PHOSPHATE ABC TRANSPORTER"/>
    <property type="match status" value="1"/>
</dbReference>
<feature type="compositionally biased region" description="Low complexity" evidence="2">
    <location>
        <begin position="466"/>
        <end position="487"/>
    </location>
</feature>
<evidence type="ECO:0000259" key="3">
    <source>
        <dbReference type="Pfam" id="PF12849"/>
    </source>
</evidence>
<dbReference type="PROSITE" id="PS51257">
    <property type="entry name" value="PROKAR_LIPOPROTEIN"/>
    <property type="match status" value="1"/>
</dbReference>
<feature type="region of interest" description="Disordered" evidence="2">
    <location>
        <begin position="456"/>
        <end position="506"/>
    </location>
</feature>
<dbReference type="SUPFAM" id="SSF53850">
    <property type="entry name" value="Periplasmic binding protein-like II"/>
    <property type="match status" value="1"/>
</dbReference>
<dbReference type="Gene3D" id="3.40.190.10">
    <property type="entry name" value="Periplasmic binding protein-like II"/>
    <property type="match status" value="2"/>
</dbReference>
<accession>A0A6J7I5K2</accession>
<feature type="domain" description="PBP" evidence="3">
    <location>
        <begin position="76"/>
        <end position="200"/>
    </location>
</feature>
<keyword evidence="1" id="KW-0732">Signal</keyword>
<dbReference type="PANTHER" id="PTHR30570:SF1">
    <property type="entry name" value="PHOSPHATE-BINDING PROTEIN PSTS"/>
    <property type="match status" value="1"/>
</dbReference>
<feature type="compositionally biased region" description="Basic and acidic residues" evidence="2">
    <location>
        <begin position="292"/>
        <end position="312"/>
    </location>
</feature>
<reference evidence="4" key="1">
    <citation type="submission" date="2020-05" db="EMBL/GenBank/DDBJ databases">
        <authorList>
            <person name="Chiriac C."/>
            <person name="Salcher M."/>
            <person name="Ghai R."/>
            <person name="Kavagutti S V."/>
        </authorList>
    </citation>
    <scope>NUCLEOTIDE SEQUENCE</scope>
</reference>
<proteinExistence type="predicted"/>
<gene>
    <name evidence="4" type="ORF">UFOPK3564_02105</name>
</gene>
<dbReference type="EMBL" id="CAFBMK010000132">
    <property type="protein sequence ID" value="CAB4925960.1"/>
    <property type="molecule type" value="Genomic_DNA"/>
</dbReference>
<dbReference type="AlphaFoldDB" id="A0A6J7I5K2"/>
<feature type="region of interest" description="Disordered" evidence="2">
    <location>
        <begin position="292"/>
        <end position="325"/>
    </location>
</feature>
<name>A0A6J7I5K2_9ZZZZ</name>
<organism evidence="4">
    <name type="scientific">freshwater metagenome</name>
    <dbReference type="NCBI Taxonomy" id="449393"/>
    <lineage>
        <taxon>unclassified sequences</taxon>
        <taxon>metagenomes</taxon>
        <taxon>ecological metagenomes</taxon>
    </lineage>
</organism>
<evidence type="ECO:0000256" key="2">
    <source>
        <dbReference type="SAM" id="MobiDB-lite"/>
    </source>
</evidence>